<accession>A0ABR1TGH1</accession>
<proteinExistence type="predicted"/>
<gene>
    <name evidence="2" type="ORF">PG996_013792</name>
</gene>
<dbReference type="EMBL" id="JAQQWM010000009">
    <property type="protein sequence ID" value="KAK8045728.1"/>
    <property type="molecule type" value="Genomic_DNA"/>
</dbReference>
<dbReference type="Proteomes" id="UP001446871">
    <property type="component" value="Unassembled WGS sequence"/>
</dbReference>
<evidence type="ECO:0000256" key="1">
    <source>
        <dbReference type="SAM" id="MobiDB-lite"/>
    </source>
</evidence>
<evidence type="ECO:0000313" key="3">
    <source>
        <dbReference type="Proteomes" id="UP001446871"/>
    </source>
</evidence>
<feature type="region of interest" description="Disordered" evidence="1">
    <location>
        <begin position="40"/>
        <end position="90"/>
    </location>
</feature>
<feature type="compositionally biased region" description="Basic and acidic residues" evidence="1">
    <location>
        <begin position="49"/>
        <end position="74"/>
    </location>
</feature>
<evidence type="ECO:0000313" key="2">
    <source>
        <dbReference type="EMBL" id="KAK8045728.1"/>
    </source>
</evidence>
<protein>
    <submittedName>
        <fullName evidence="2">Uncharacterized protein</fullName>
    </submittedName>
</protein>
<name>A0ABR1TGH1_9PEZI</name>
<comment type="caution">
    <text evidence="2">The sequence shown here is derived from an EMBL/GenBank/DDBJ whole genome shotgun (WGS) entry which is preliminary data.</text>
</comment>
<sequence>MPAYRTPIALRSAPRSGEDGLAKQASFTQAAEDLCRPSAESLYFPTPRPRTEMNEDMTYRWSERKLETGSEGKRKSSNAPPRSLPDRTIGAPWRFGVQPHNIADLISIVPYRASNLNELIFSKRYDSLS</sequence>
<keyword evidence="3" id="KW-1185">Reference proteome</keyword>
<feature type="region of interest" description="Disordered" evidence="1">
    <location>
        <begin position="1"/>
        <end position="25"/>
    </location>
</feature>
<reference evidence="2 3" key="1">
    <citation type="submission" date="2023-01" db="EMBL/GenBank/DDBJ databases">
        <title>Analysis of 21 Apiospora genomes using comparative genomics revels a genus with tremendous synthesis potential of carbohydrate active enzymes and secondary metabolites.</title>
        <authorList>
            <person name="Sorensen T."/>
        </authorList>
    </citation>
    <scope>NUCLEOTIDE SEQUENCE [LARGE SCALE GENOMIC DNA]</scope>
    <source>
        <strain evidence="2 3">CBS 83171</strain>
    </source>
</reference>
<organism evidence="2 3">
    <name type="scientific">Apiospora saccharicola</name>
    <dbReference type="NCBI Taxonomy" id="335842"/>
    <lineage>
        <taxon>Eukaryota</taxon>
        <taxon>Fungi</taxon>
        <taxon>Dikarya</taxon>
        <taxon>Ascomycota</taxon>
        <taxon>Pezizomycotina</taxon>
        <taxon>Sordariomycetes</taxon>
        <taxon>Xylariomycetidae</taxon>
        <taxon>Amphisphaeriales</taxon>
        <taxon>Apiosporaceae</taxon>
        <taxon>Apiospora</taxon>
    </lineage>
</organism>